<keyword evidence="1" id="KW-1133">Transmembrane helix</keyword>
<dbReference type="AlphaFoldDB" id="J1JQC8"/>
<dbReference type="EMBL" id="AILY01000016">
    <property type="protein sequence ID" value="EJF86595.1"/>
    <property type="molecule type" value="Genomic_DNA"/>
</dbReference>
<evidence type="ECO:0000313" key="5">
    <source>
        <dbReference type="Proteomes" id="UP000001077"/>
    </source>
</evidence>
<dbReference type="HOGENOM" id="CLU_014519_0_0_5"/>
<feature type="transmembrane region" description="Helical" evidence="1">
    <location>
        <begin position="654"/>
        <end position="672"/>
    </location>
</feature>
<reference evidence="4 5" key="1">
    <citation type="submission" date="2012-03" db="EMBL/GenBank/DDBJ databases">
        <title>The Genome Sequence of Bartonella rattimassiliensis 15908.</title>
        <authorList>
            <consortium name="The Broad Institute Genome Sequencing Platform"/>
            <consortium name="The Broad Institute Genome Sequencing Center for Infectious Disease"/>
            <person name="Feldgarden M."/>
            <person name="Kirby J."/>
            <person name="Kosoy M."/>
            <person name="Birtles R."/>
            <person name="Probert W.S."/>
            <person name="Chiaraviglio L."/>
            <person name="Young S.K."/>
            <person name="Zeng Q."/>
            <person name="Gargeya S."/>
            <person name="Fitzgerald M."/>
            <person name="Haas B."/>
            <person name="Abouelleil A."/>
            <person name="Alvarado L."/>
            <person name="Arachchi H.M."/>
            <person name="Berlin A."/>
            <person name="Chapman S.B."/>
            <person name="Gearin G."/>
            <person name="Goldberg J."/>
            <person name="Griggs A."/>
            <person name="Gujja S."/>
            <person name="Hansen M."/>
            <person name="Heiman D."/>
            <person name="Howarth C."/>
            <person name="Larimer J."/>
            <person name="Lui A."/>
            <person name="MacDonald P.J.P."/>
            <person name="McCowen C."/>
            <person name="Montmayeur A."/>
            <person name="Murphy C."/>
            <person name="Neiman D."/>
            <person name="Pearson M."/>
            <person name="Priest M."/>
            <person name="Roberts A."/>
            <person name="Saif S."/>
            <person name="Shea T."/>
            <person name="Sisk P."/>
            <person name="Stolte C."/>
            <person name="Sykes S."/>
            <person name="Wortman J."/>
            <person name="Nusbaum C."/>
            <person name="Birren B."/>
        </authorList>
    </citation>
    <scope>NUCLEOTIDE SEQUENCE [LARGE SCALE GENOMIC DNA]</scope>
    <source>
        <strain evidence="4 5">15908</strain>
    </source>
</reference>
<organism evidence="4 5">
    <name type="scientific">Bartonella rattimassiliensis 15908</name>
    <dbReference type="NCBI Taxonomy" id="1094556"/>
    <lineage>
        <taxon>Bacteria</taxon>
        <taxon>Pseudomonadati</taxon>
        <taxon>Pseudomonadota</taxon>
        <taxon>Alphaproteobacteria</taxon>
        <taxon>Hyphomicrobiales</taxon>
        <taxon>Bartonellaceae</taxon>
        <taxon>Bartonella</taxon>
    </lineage>
</organism>
<dbReference type="InterPro" id="IPR029062">
    <property type="entry name" value="Class_I_gatase-like"/>
</dbReference>
<comment type="caution">
    <text evidence="4">The sequence shown here is derived from an EMBL/GenBank/DDBJ whole genome shotgun (WGS) entry which is preliminary data.</text>
</comment>
<dbReference type="PANTHER" id="PTHR37464">
    <property type="entry name" value="BLL2463 PROTEIN"/>
    <property type="match status" value="1"/>
</dbReference>
<dbReference type="Proteomes" id="UP000001077">
    <property type="component" value="Unassembled WGS sequence"/>
</dbReference>
<feature type="domain" description="Aerotolerance regulator N-terminal" evidence="2">
    <location>
        <begin position="1"/>
        <end position="75"/>
    </location>
</feature>
<dbReference type="eggNOG" id="ENOG502Z7KE">
    <property type="taxonomic scope" value="Bacteria"/>
</dbReference>
<dbReference type="InterPro" id="IPR011933">
    <property type="entry name" value="Double_TM_dom"/>
</dbReference>
<evidence type="ECO:0000259" key="2">
    <source>
        <dbReference type="Pfam" id="PF07584"/>
    </source>
</evidence>
<sequence>MSFSAPFLLLGLLFLPVILWLLRITPPSPRKELFPPLRFLPKLTQLQETTKHTPWWLLLLRLTIAALVIIALAGPTWNQKTIDLSGSQPLALIIDNGWVSVKEWKKRISTAEIILAQAEKQQKNVYLVATAENDISNMEPQSAKIIKQHLMHLQPHPWPVNRVHILKKLSEITKGKPLDIAYLSDGLQTNEDEQTFALIEELKPRNFLWYLADISDLISITAIENNNGNMVARIIRSTTHSQAPATLSLYDSDNQLLGQFTKSFSEGETTALVPFDIPLELHNDIAWIKINNQNHAAATFLVDSHNKISRVALLSPDTNEMAQPLLSPFYYIIKALQGHTQLITAAGRELSMDIDHLLKQNPSVLIIGDIVNIPEKAEKKLSDFINEGGTLIRFAGEKLSSAEHYDSLLPIPLRQGQRSLGSIMSWTKPQKLAPFAKNSFFFNLPFPEDVTVSRQILAEPTPNLFEKTWLSLSDGTPLITAAKCGKGTLIFIHIAPDLTWSNLPLSGFFAQMLQKLITLGSYETPNPTHREKRTILQSPWRIIAADGQLQVPSSDVVPLSFNAQNPPRPSYHTPPGLYGVKNDFYALNLLTHSSRLMKQSSLPTSLNKSPLSYDTKEKNLIGPFLGLATLLFAFDNFLILWIRGIVSFNKRHNMFFLSLIILIALFSYDPTLHAQTIENHHDDVQAAGATHLAYVITNNHEIDTTSKNGLEALSQFIAERTMLSPGSVTALDLDKDELSFYPLIYWPIDVQSSIPTPKILEKINNFMKHGGTILFDTRDQIKSNLNLEGKSTPETQKLRTILKELNIPSLEPASTDHVVARSFYIMPDFPGLYRGSPLWVESSSTNKKNTNSLASGDNVSSLLITANNFASAWALDEKGKWKYPLVPNDPMQRLWAFRAGLNIVLYVLTGNYKADQVHVPALLERFKRERR</sequence>
<name>J1JQC8_9HYPH</name>
<keyword evidence="5" id="KW-1185">Reference proteome</keyword>
<proteinExistence type="predicted"/>
<dbReference type="PANTHER" id="PTHR37464:SF1">
    <property type="entry name" value="BLL2463 PROTEIN"/>
    <property type="match status" value="1"/>
</dbReference>
<keyword evidence="1" id="KW-0472">Membrane</keyword>
<dbReference type="RefSeq" id="WP_007346982.1">
    <property type="nucleotide sequence ID" value="NZ_CALY02000036.1"/>
</dbReference>
<dbReference type="Gene3D" id="3.40.50.12140">
    <property type="entry name" value="Domain of unknown function DUF4159"/>
    <property type="match status" value="1"/>
</dbReference>
<feature type="transmembrane region" description="Helical" evidence="1">
    <location>
        <begin position="620"/>
        <end position="642"/>
    </location>
</feature>
<dbReference type="Pfam" id="PF13709">
    <property type="entry name" value="DUF4159"/>
    <property type="match status" value="1"/>
</dbReference>
<evidence type="ECO:0000313" key="4">
    <source>
        <dbReference type="EMBL" id="EJF86595.1"/>
    </source>
</evidence>
<accession>J1JQC8</accession>
<dbReference type="Pfam" id="PF07584">
    <property type="entry name" value="BatA"/>
    <property type="match status" value="1"/>
</dbReference>
<dbReference type="NCBIfam" id="TIGR02226">
    <property type="entry name" value="two_anch"/>
    <property type="match status" value="1"/>
</dbReference>
<dbReference type="SUPFAM" id="SSF52317">
    <property type="entry name" value="Class I glutamine amidotransferase-like"/>
    <property type="match status" value="1"/>
</dbReference>
<protein>
    <submittedName>
        <fullName evidence="4">N-terminal double-transmembrane domain-containing protein</fullName>
    </submittedName>
</protein>
<dbReference type="CDD" id="cd03143">
    <property type="entry name" value="A4_beta-galactosidase_middle_domain"/>
    <property type="match status" value="1"/>
</dbReference>
<feature type="transmembrane region" description="Helical" evidence="1">
    <location>
        <begin position="54"/>
        <end position="74"/>
    </location>
</feature>
<dbReference type="PATRIC" id="fig|1094556.3.peg.785"/>
<evidence type="ECO:0000256" key="1">
    <source>
        <dbReference type="SAM" id="Phobius"/>
    </source>
</evidence>
<dbReference type="InterPro" id="IPR025297">
    <property type="entry name" value="DUF4159"/>
</dbReference>
<dbReference type="STRING" id="1094556.MCY_00679"/>
<keyword evidence="1 4" id="KW-0812">Transmembrane</keyword>
<feature type="domain" description="DUF4159" evidence="3">
    <location>
        <begin position="691"/>
        <end position="908"/>
    </location>
</feature>
<dbReference type="InterPro" id="IPR024163">
    <property type="entry name" value="Aerotolerance_reg_N"/>
</dbReference>
<evidence type="ECO:0000259" key="3">
    <source>
        <dbReference type="Pfam" id="PF13709"/>
    </source>
</evidence>
<gene>
    <name evidence="4" type="ORF">MCY_00679</name>
</gene>
<dbReference type="OrthoDB" id="9773014at2"/>